<dbReference type="NCBIfam" id="NF010532">
    <property type="entry name" value="PRK13922.9-3"/>
    <property type="match status" value="1"/>
</dbReference>
<evidence type="ECO:0000256" key="1">
    <source>
        <dbReference type="ARBA" id="ARBA00009369"/>
    </source>
</evidence>
<dbReference type="EMBL" id="MLJW01000016">
    <property type="protein sequence ID" value="OIR12682.1"/>
    <property type="molecule type" value="Genomic_DNA"/>
</dbReference>
<evidence type="ECO:0000259" key="6">
    <source>
        <dbReference type="Pfam" id="PF04085"/>
    </source>
</evidence>
<sequence>MKNIFLFIQNYFTFLCFLALQIFCIVMLSRNSLTHEAFFASAANEVTGKINKQFDNFYSYFKLKEINRQLTAENVMLRNELQSNFIAPDSSRKTVIDSLSKDSSNRYRKFHYLPARVVGSTVTLQTNYLTLERGSLQGVKKGMSVVSPEGIVGVVTEVSDNYCRVMSLLHRNSKVSAMLKNDLNAGSIEWDGVDPYYLTLKNISKGAVVKKGDTVVTSNYSANYPPKIMIGTVADFAVDPTTNFYTLKIKTATNFFNLQYVYIIENVRYAEQTMLENKKQKANE</sequence>
<evidence type="ECO:0000256" key="3">
    <source>
        <dbReference type="ARBA" id="ARBA00022960"/>
    </source>
</evidence>
<reference evidence="7" key="1">
    <citation type="submission" date="2016-10" db="EMBL/GenBank/DDBJ databases">
        <title>Sequence of Gallionella enrichment culture.</title>
        <authorList>
            <person name="Poehlein A."/>
            <person name="Muehling M."/>
            <person name="Daniel R."/>
        </authorList>
    </citation>
    <scope>NUCLEOTIDE SEQUENCE</scope>
</reference>
<protein>
    <recommendedName>
        <fullName evidence="2">Cell shape-determining protein MreC</fullName>
    </recommendedName>
    <alternativeName>
        <fullName evidence="4">Cell shape protein MreC</fullName>
    </alternativeName>
</protein>
<accession>A0A1J5SVW6</accession>
<dbReference type="PANTHER" id="PTHR34138">
    <property type="entry name" value="CELL SHAPE-DETERMINING PROTEIN MREC"/>
    <property type="match status" value="1"/>
</dbReference>
<dbReference type="Gene3D" id="2.40.10.340">
    <property type="entry name" value="Rod shape-determining protein MreC, domain 1"/>
    <property type="match status" value="1"/>
</dbReference>
<dbReference type="Pfam" id="PF04085">
    <property type="entry name" value="MreC"/>
    <property type="match status" value="1"/>
</dbReference>
<evidence type="ECO:0000256" key="4">
    <source>
        <dbReference type="ARBA" id="ARBA00032089"/>
    </source>
</evidence>
<dbReference type="InterPro" id="IPR007221">
    <property type="entry name" value="MreC"/>
</dbReference>
<dbReference type="InterPro" id="IPR042175">
    <property type="entry name" value="Cell/Rod_MreC_2"/>
</dbReference>
<comment type="similarity">
    <text evidence="1">Belongs to the MreC family.</text>
</comment>
<keyword evidence="5" id="KW-1133">Transmembrane helix</keyword>
<dbReference type="AlphaFoldDB" id="A0A1J5SVW6"/>
<feature type="transmembrane region" description="Helical" evidence="5">
    <location>
        <begin position="6"/>
        <end position="28"/>
    </location>
</feature>
<dbReference type="PIRSF" id="PIRSF038471">
    <property type="entry name" value="MreC"/>
    <property type="match status" value="1"/>
</dbReference>
<evidence type="ECO:0000256" key="2">
    <source>
        <dbReference type="ARBA" id="ARBA00013855"/>
    </source>
</evidence>
<keyword evidence="3" id="KW-0133">Cell shape</keyword>
<dbReference type="InterPro" id="IPR042177">
    <property type="entry name" value="Cell/Rod_1"/>
</dbReference>
<dbReference type="GO" id="GO:0005886">
    <property type="term" value="C:plasma membrane"/>
    <property type="evidence" value="ECO:0007669"/>
    <property type="project" value="TreeGrafter"/>
</dbReference>
<feature type="domain" description="Rod shape-determining protein MreC beta-barrel core" evidence="6">
    <location>
        <begin position="117"/>
        <end position="265"/>
    </location>
</feature>
<gene>
    <name evidence="7" type="primary">mreC_3</name>
    <name evidence="7" type="ORF">GALL_57490</name>
</gene>
<dbReference type="Gene3D" id="2.40.10.350">
    <property type="entry name" value="Rod shape-determining protein MreC, domain 2"/>
    <property type="match status" value="1"/>
</dbReference>
<keyword evidence="5" id="KW-0812">Transmembrane</keyword>
<dbReference type="PANTHER" id="PTHR34138:SF1">
    <property type="entry name" value="CELL SHAPE-DETERMINING PROTEIN MREC"/>
    <property type="match status" value="1"/>
</dbReference>
<evidence type="ECO:0000256" key="5">
    <source>
        <dbReference type="SAM" id="Phobius"/>
    </source>
</evidence>
<evidence type="ECO:0000313" key="7">
    <source>
        <dbReference type="EMBL" id="OIR12682.1"/>
    </source>
</evidence>
<dbReference type="GO" id="GO:0008360">
    <property type="term" value="P:regulation of cell shape"/>
    <property type="evidence" value="ECO:0007669"/>
    <property type="project" value="UniProtKB-KW"/>
</dbReference>
<proteinExistence type="inferred from homology"/>
<name>A0A1J5SVW6_9ZZZZ</name>
<comment type="caution">
    <text evidence="7">The sequence shown here is derived from an EMBL/GenBank/DDBJ whole genome shotgun (WGS) entry which is preliminary data.</text>
</comment>
<dbReference type="InterPro" id="IPR055342">
    <property type="entry name" value="MreC_beta-barrel_core"/>
</dbReference>
<organism evidence="7">
    <name type="scientific">mine drainage metagenome</name>
    <dbReference type="NCBI Taxonomy" id="410659"/>
    <lineage>
        <taxon>unclassified sequences</taxon>
        <taxon>metagenomes</taxon>
        <taxon>ecological metagenomes</taxon>
    </lineage>
</organism>
<keyword evidence="5" id="KW-0472">Membrane</keyword>